<keyword evidence="4" id="KW-0611">Plant defense</keyword>
<dbReference type="Pfam" id="PF03094">
    <property type="entry name" value="Mlo"/>
    <property type="match status" value="1"/>
</dbReference>
<keyword evidence="3" id="KW-0812">Transmembrane</keyword>
<organism evidence="9">
    <name type="scientific">Zea mays</name>
    <name type="common">Maize</name>
    <dbReference type="NCBI Taxonomy" id="4577"/>
    <lineage>
        <taxon>Eukaryota</taxon>
        <taxon>Viridiplantae</taxon>
        <taxon>Streptophyta</taxon>
        <taxon>Embryophyta</taxon>
        <taxon>Tracheophyta</taxon>
        <taxon>Spermatophyta</taxon>
        <taxon>Magnoliopsida</taxon>
        <taxon>Liliopsida</taxon>
        <taxon>Poales</taxon>
        <taxon>Poaceae</taxon>
        <taxon>PACMAD clade</taxon>
        <taxon>Panicoideae</taxon>
        <taxon>Andropogonodae</taxon>
        <taxon>Andropogoneae</taxon>
        <taxon>Tripsacinae</taxon>
        <taxon>Zea</taxon>
    </lineage>
</organism>
<dbReference type="AlphaFoldDB" id="A0A1D6PYH8"/>
<dbReference type="ExpressionAtlas" id="A0A1D6PYH8">
    <property type="expression patterns" value="baseline"/>
</dbReference>
<dbReference type="PANTHER" id="PTHR34418:SF3">
    <property type="entry name" value="NUCLEAR PORE COMPLEX PROTEIN NUP214"/>
    <property type="match status" value="1"/>
</dbReference>
<evidence type="ECO:0000313" key="9">
    <source>
        <dbReference type="EMBL" id="AQK51507.1"/>
    </source>
</evidence>
<evidence type="ECO:0000256" key="2">
    <source>
        <dbReference type="ARBA" id="ARBA00006574"/>
    </source>
</evidence>
<dbReference type="GO" id="GO:0016020">
    <property type="term" value="C:membrane"/>
    <property type="evidence" value="ECO:0007669"/>
    <property type="project" value="UniProtKB-SubCell"/>
</dbReference>
<gene>
    <name evidence="9" type="ORF">ZEAMMB73_Zm00001d049879</name>
</gene>
<dbReference type="InterPro" id="IPR044694">
    <property type="entry name" value="NUP214"/>
</dbReference>
<sequence length="254" mass="28879">MCLEVPALVPAGSPNANKSKSRGNDPDDDMYLMDLDGNNLKPDSTSAELGTLNEALQELIKEISSGVRENDYLTDDGVFCSGLLQVFKGKVEEQCSKIEDLRNNMFQVFARQTYMKGIVSQSSDNQYWDIWNRQKLSPEFEVKRQNILRANQRSHMSQQLEGNQHLPNPIHSALGAKIMWWLVCFIAQFGQSLVRADYLILRKGFIMVVEKSLLSVAVIPAFADGLYVYTLTRLTSKSWESQFFSLRDSFFLVM</sequence>
<evidence type="ECO:0000256" key="7">
    <source>
        <dbReference type="ARBA" id="ARBA00023265"/>
    </source>
</evidence>
<keyword evidence="5" id="KW-1133">Transmembrane helix</keyword>
<evidence type="ECO:0000256" key="3">
    <source>
        <dbReference type="ARBA" id="ARBA00022692"/>
    </source>
</evidence>
<comment type="subcellular location">
    <subcellularLocation>
        <location evidence="1">Membrane</location>
        <topology evidence="1">Multi-pass membrane protein</topology>
    </subcellularLocation>
</comment>
<accession>A0A1D6PYH8</accession>
<dbReference type="InterPro" id="IPR004326">
    <property type="entry name" value="Mlo"/>
</dbReference>
<evidence type="ECO:0000256" key="8">
    <source>
        <dbReference type="SAM" id="MobiDB-lite"/>
    </source>
</evidence>
<keyword evidence="7" id="KW-0568">Pathogenesis-related protein</keyword>
<proteinExistence type="inferred from homology"/>
<evidence type="ECO:0000256" key="6">
    <source>
        <dbReference type="ARBA" id="ARBA00023136"/>
    </source>
</evidence>
<feature type="region of interest" description="Disordered" evidence="8">
    <location>
        <begin position="1"/>
        <end position="29"/>
    </location>
</feature>
<dbReference type="EMBL" id="CM000780">
    <property type="protein sequence ID" value="AQK51507.1"/>
    <property type="molecule type" value="Genomic_DNA"/>
</dbReference>
<name>A0A1D6PYH8_MAIZE</name>
<dbReference type="GO" id="GO:0006952">
    <property type="term" value="P:defense response"/>
    <property type="evidence" value="ECO:0007669"/>
    <property type="project" value="UniProtKB-KW"/>
</dbReference>
<dbReference type="GO" id="GO:0017056">
    <property type="term" value="F:structural constituent of nuclear pore"/>
    <property type="evidence" value="ECO:0007669"/>
    <property type="project" value="InterPro"/>
</dbReference>
<dbReference type="GO" id="GO:0006405">
    <property type="term" value="P:RNA export from nucleus"/>
    <property type="evidence" value="ECO:0007669"/>
    <property type="project" value="InterPro"/>
</dbReference>
<evidence type="ECO:0000256" key="5">
    <source>
        <dbReference type="ARBA" id="ARBA00022989"/>
    </source>
</evidence>
<comment type="similarity">
    <text evidence="2">Belongs to the MLO family.</text>
</comment>
<keyword evidence="6" id="KW-0472">Membrane</keyword>
<evidence type="ECO:0000256" key="4">
    <source>
        <dbReference type="ARBA" id="ARBA00022821"/>
    </source>
</evidence>
<reference evidence="9" key="1">
    <citation type="submission" date="2015-12" db="EMBL/GenBank/DDBJ databases">
        <title>Update maize B73 reference genome by single molecule sequencing technologies.</title>
        <authorList>
            <consortium name="Maize Genome Sequencing Project"/>
            <person name="Ware D."/>
        </authorList>
    </citation>
    <scope>NUCLEOTIDE SEQUENCE</scope>
    <source>
        <tissue evidence="9">Seedling</tissue>
    </source>
</reference>
<evidence type="ECO:0000256" key="1">
    <source>
        <dbReference type="ARBA" id="ARBA00004141"/>
    </source>
</evidence>
<protein>
    <submittedName>
        <fullName evidence="9">Nuclear pore complex protein NUP214</fullName>
    </submittedName>
</protein>
<dbReference type="PANTHER" id="PTHR34418">
    <property type="entry name" value="NUCLEAR PORE COMPLEX PROTEIN NUP214 ISOFORM X1"/>
    <property type="match status" value="1"/>
</dbReference>